<gene>
    <name evidence="1" type="ORF">GA0070213_104428</name>
</gene>
<dbReference type="Proteomes" id="UP000199360">
    <property type="component" value="Unassembled WGS sequence"/>
</dbReference>
<keyword evidence="2" id="KW-1185">Reference proteome</keyword>
<organism evidence="1 2">
    <name type="scientific">Micromonospora humi</name>
    <dbReference type="NCBI Taxonomy" id="745366"/>
    <lineage>
        <taxon>Bacteria</taxon>
        <taxon>Bacillati</taxon>
        <taxon>Actinomycetota</taxon>
        <taxon>Actinomycetes</taxon>
        <taxon>Micromonosporales</taxon>
        <taxon>Micromonosporaceae</taxon>
        <taxon>Micromonospora</taxon>
    </lineage>
</organism>
<dbReference type="AlphaFoldDB" id="A0A1C5I572"/>
<evidence type="ECO:0000313" key="1">
    <source>
        <dbReference type="EMBL" id="SCG53101.1"/>
    </source>
</evidence>
<name>A0A1C5I572_9ACTN</name>
<proteinExistence type="predicted"/>
<protein>
    <recommendedName>
        <fullName evidence="3">Self-protective colicin-like immunity</fullName>
    </recommendedName>
</protein>
<accession>A0A1C5I572</accession>
<dbReference type="EMBL" id="FMDM01000004">
    <property type="protein sequence ID" value="SCG53101.1"/>
    <property type="molecule type" value="Genomic_DNA"/>
</dbReference>
<reference evidence="2" key="1">
    <citation type="submission" date="2016-06" db="EMBL/GenBank/DDBJ databases">
        <authorList>
            <person name="Varghese N."/>
            <person name="Submissions Spin"/>
        </authorList>
    </citation>
    <scope>NUCLEOTIDE SEQUENCE [LARGE SCALE GENOMIC DNA]</scope>
    <source>
        <strain evidence="2">DSM 45647</strain>
    </source>
</reference>
<dbReference type="OrthoDB" id="4225757at2"/>
<evidence type="ECO:0000313" key="2">
    <source>
        <dbReference type="Proteomes" id="UP000199360"/>
    </source>
</evidence>
<evidence type="ECO:0008006" key="3">
    <source>
        <dbReference type="Google" id="ProtNLM"/>
    </source>
</evidence>
<sequence length="93" mass="10408">MMPAQPAPPDLAEVEDHFVAILDGTQSRDEVDRWATDVMQGLEDVEVGETLWWALGILAGIDLRHGQGEPYLHDDVQVLGWLAEFRERRGVLG</sequence>